<sequence length="373" mass="41120">MDELQQLRDRHDALADPPPESIAAARSRLTAHIRQAPVRNTSWLSAARRARPAWGLGLAGAATLTLVAAVAVAGPGVDRDRPVERLPSPRLEPRPLELSPVELRPVANAEDLANNAAVVAAGDSEATPKPTQWAYVKNRYAQTQGDGGEGLFGSPKRTKTHEMWRRVDDKKFAVKENGKLEVIEGSEFEVAYPWLFSLPTEPSALLARVYEQVDAEDAKRRADTFARAKVLAMRKGKTSEEATAIAEEASPPLTAGQRNTWAFQQIAQGMRDAVLPSRLRAAMYGAMAKIPGVRYEARSTDLAKRSCVTLYRVQRGYLREEIFIDPKTYEYMGYRTIATRDHDGGGVPVKKGQIVGWDSLLKAVIVDKPGERR</sequence>
<feature type="compositionally biased region" description="Basic and acidic residues" evidence="1">
    <location>
        <begin position="1"/>
        <end position="14"/>
    </location>
</feature>
<feature type="transmembrane region" description="Helical" evidence="2">
    <location>
        <begin position="53"/>
        <end position="77"/>
    </location>
</feature>
<evidence type="ECO:0000313" key="4">
    <source>
        <dbReference type="Proteomes" id="UP001597368"/>
    </source>
</evidence>
<organism evidence="3 4">
    <name type="scientific">Nonomuraea mangrovi</name>
    <dbReference type="NCBI Taxonomy" id="2316207"/>
    <lineage>
        <taxon>Bacteria</taxon>
        <taxon>Bacillati</taxon>
        <taxon>Actinomycetota</taxon>
        <taxon>Actinomycetes</taxon>
        <taxon>Streptosporangiales</taxon>
        <taxon>Streptosporangiaceae</taxon>
        <taxon>Nonomuraea</taxon>
    </lineage>
</organism>
<evidence type="ECO:0000313" key="3">
    <source>
        <dbReference type="EMBL" id="MFD1937905.1"/>
    </source>
</evidence>
<dbReference type="EMBL" id="JBHUFV010000061">
    <property type="protein sequence ID" value="MFD1937905.1"/>
    <property type="molecule type" value="Genomic_DNA"/>
</dbReference>
<dbReference type="Proteomes" id="UP001597368">
    <property type="component" value="Unassembled WGS sequence"/>
</dbReference>
<proteinExistence type="predicted"/>
<keyword evidence="2" id="KW-1133">Transmembrane helix</keyword>
<comment type="caution">
    <text evidence="3">The sequence shown here is derived from an EMBL/GenBank/DDBJ whole genome shotgun (WGS) entry which is preliminary data.</text>
</comment>
<evidence type="ECO:0008006" key="5">
    <source>
        <dbReference type="Google" id="ProtNLM"/>
    </source>
</evidence>
<protein>
    <recommendedName>
        <fullName evidence="5">CU044_5270 family protein</fullName>
    </recommendedName>
</protein>
<keyword evidence="2" id="KW-0812">Transmembrane</keyword>
<name>A0ABW4T9W4_9ACTN</name>
<accession>A0ABW4T9W4</accession>
<dbReference type="RefSeq" id="WP_379579489.1">
    <property type="nucleotide sequence ID" value="NZ_JBHUFV010000061.1"/>
</dbReference>
<feature type="region of interest" description="Disordered" evidence="1">
    <location>
        <begin position="1"/>
        <end position="20"/>
    </location>
</feature>
<gene>
    <name evidence="3" type="ORF">ACFSKW_41180</name>
</gene>
<keyword evidence="2" id="KW-0472">Membrane</keyword>
<evidence type="ECO:0000256" key="1">
    <source>
        <dbReference type="SAM" id="MobiDB-lite"/>
    </source>
</evidence>
<reference evidence="4" key="1">
    <citation type="journal article" date="2019" name="Int. J. Syst. Evol. Microbiol.">
        <title>The Global Catalogue of Microorganisms (GCM) 10K type strain sequencing project: providing services to taxonomists for standard genome sequencing and annotation.</title>
        <authorList>
            <consortium name="The Broad Institute Genomics Platform"/>
            <consortium name="The Broad Institute Genome Sequencing Center for Infectious Disease"/>
            <person name="Wu L."/>
            <person name="Ma J."/>
        </authorList>
    </citation>
    <scope>NUCLEOTIDE SEQUENCE [LARGE SCALE GENOMIC DNA]</scope>
    <source>
        <strain evidence="4">ICMP 6774ER</strain>
    </source>
</reference>
<keyword evidence="4" id="KW-1185">Reference proteome</keyword>
<evidence type="ECO:0000256" key="2">
    <source>
        <dbReference type="SAM" id="Phobius"/>
    </source>
</evidence>